<dbReference type="InterPro" id="IPR040085">
    <property type="entry name" value="MJ0674-like"/>
</dbReference>
<accession>A0A1F5RJ22</accession>
<proteinExistence type="predicted"/>
<name>A0A1F5RJ22_9BACT</name>
<dbReference type="PANTHER" id="PTHR43075">
    <property type="entry name" value="FORMATE LYASE ACTIVATING ENZYME, PUTATIVE (AFU_ORTHOLOGUE AFUA_2G15630)-RELATED"/>
    <property type="match status" value="1"/>
</dbReference>
<protein>
    <recommendedName>
        <fullName evidence="3">Radical SAM core domain-containing protein</fullName>
    </recommendedName>
</protein>
<evidence type="ECO:0008006" key="3">
    <source>
        <dbReference type="Google" id="ProtNLM"/>
    </source>
</evidence>
<reference evidence="1 2" key="1">
    <citation type="journal article" date="2016" name="Nat. Commun.">
        <title>Thousands of microbial genomes shed light on interconnected biogeochemical processes in an aquifer system.</title>
        <authorList>
            <person name="Anantharaman K."/>
            <person name="Brown C.T."/>
            <person name="Hug L.A."/>
            <person name="Sharon I."/>
            <person name="Castelle C.J."/>
            <person name="Probst A.J."/>
            <person name="Thomas B.C."/>
            <person name="Singh A."/>
            <person name="Wilkins M.J."/>
            <person name="Karaoz U."/>
            <person name="Brodie E.L."/>
            <person name="Williams K.H."/>
            <person name="Hubbard S.S."/>
            <person name="Banfield J.F."/>
        </authorList>
    </citation>
    <scope>NUCLEOTIDE SEQUENCE [LARGE SCALE GENOMIC DNA]</scope>
</reference>
<evidence type="ECO:0000313" key="2">
    <source>
        <dbReference type="Proteomes" id="UP000177230"/>
    </source>
</evidence>
<sequence length="365" mass="41731">MNHRVFIEDGGKVKIYPPTREVVEPLMRQLGQDYHCESIRHPSSFSPLFQQTRRLLVGITIDESKKMTLDKLWQVHDSKSFKDQGISLLDLKIEICKRLYEKCEVCGHLCKVNRYQEKGKCGVGVETYYDYWGSLIGEEPVINPAAGIALWGCSWNCSFCHASDYLNINNGTKEGKLLGSDIWKEIAYRNCQTIEFNAAGDPTPHLLSILNVLNQAPGTMNHPIVCSSNSHATQNAWKLLDGIADVFLVDIKFGNDSCAHSLAGCLNHNYFTKETLECLDKLPGKKIIRWLLLPDHVDCCGQEIVKMLSRHDFYVSLLNDFQDDHKMVFKRKNTDDEIARAKELIKRYGLKDINHPENARHFWTK</sequence>
<dbReference type="Gene3D" id="3.20.20.70">
    <property type="entry name" value="Aldolase class I"/>
    <property type="match status" value="1"/>
</dbReference>
<evidence type="ECO:0000313" key="1">
    <source>
        <dbReference type="EMBL" id="OGF14041.1"/>
    </source>
</evidence>
<organism evidence="1 2">
    <name type="scientific">Candidatus Edwardsbacteria bacterium GWF2_54_11</name>
    <dbReference type="NCBI Taxonomy" id="1817851"/>
    <lineage>
        <taxon>Bacteria</taxon>
        <taxon>Candidatus Edwardsiibacteriota</taxon>
    </lineage>
</organism>
<dbReference type="InterPro" id="IPR013785">
    <property type="entry name" value="Aldolase_TIM"/>
</dbReference>
<dbReference type="AlphaFoldDB" id="A0A1F5RJ22"/>
<dbReference type="PANTHER" id="PTHR43075:SF1">
    <property type="entry name" value="FORMATE LYASE ACTIVATING ENZYME, PUTATIVE (AFU_ORTHOLOGUE AFUA_2G15630)-RELATED"/>
    <property type="match status" value="1"/>
</dbReference>
<gene>
    <name evidence="1" type="ORF">A2024_05770</name>
</gene>
<comment type="caution">
    <text evidence="1">The sequence shown here is derived from an EMBL/GenBank/DDBJ whole genome shotgun (WGS) entry which is preliminary data.</text>
</comment>
<dbReference type="Proteomes" id="UP000177230">
    <property type="component" value="Unassembled WGS sequence"/>
</dbReference>
<dbReference type="EMBL" id="MFFM01000009">
    <property type="protein sequence ID" value="OGF14041.1"/>
    <property type="molecule type" value="Genomic_DNA"/>
</dbReference>